<dbReference type="Proteomes" id="UP000034682">
    <property type="component" value="Unassembled WGS sequence"/>
</dbReference>
<evidence type="ECO:0000313" key="2">
    <source>
        <dbReference type="EMBL" id="KKU76382.1"/>
    </source>
</evidence>
<feature type="transmembrane region" description="Helical" evidence="1">
    <location>
        <begin position="142"/>
        <end position="159"/>
    </location>
</feature>
<sequence length="160" mass="17529">MLYKTIGSIQLVLGIVGALFLLSSFWTFFTETIFYYDYDATGGFFLLLALLELVLLLTLIGRYLFLVGRGRREDTQLIFLSLLSSLAVIAIIIFSLFLALVACISSSDGQCIFVPMIFGVVGGSAATAISFFLFLFGVLKPWKALAISVLLIFPALGLLF</sequence>
<evidence type="ECO:0000313" key="3">
    <source>
        <dbReference type="Proteomes" id="UP000034682"/>
    </source>
</evidence>
<gene>
    <name evidence="2" type="ORF">UY02_C0023G0006</name>
</gene>
<feature type="transmembrane region" description="Helical" evidence="1">
    <location>
        <begin position="77"/>
        <end position="100"/>
    </location>
</feature>
<feature type="transmembrane region" description="Helical" evidence="1">
    <location>
        <begin position="42"/>
        <end position="65"/>
    </location>
</feature>
<accession>A0A0G1T3S0</accession>
<proteinExistence type="predicted"/>
<feature type="transmembrane region" description="Helical" evidence="1">
    <location>
        <begin position="112"/>
        <end position="135"/>
    </location>
</feature>
<reference evidence="2 3" key="1">
    <citation type="journal article" date="2015" name="Nature">
        <title>rRNA introns, odd ribosomes, and small enigmatic genomes across a large radiation of phyla.</title>
        <authorList>
            <person name="Brown C.T."/>
            <person name="Hug L.A."/>
            <person name="Thomas B.C."/>
            <person name="Sharon I."/>
            <person name="Castelle C.J."/>
            <person name="Singh A."/>
            <person name="Wilkins M.J."/>
            <person name="Williams K.H."/>
            <person name="Banfield J.F."/>
        </authorList>
    </citation>
    <scope>NUCLEOTIDE SEQUENCE [LARGE SCALE GENOMIC DNA]</scope>
</reference>
<comment type="caution">
    <text evidence="2">The sequence shown here is derived from an EMBL/GenBank/DDBJ whole genome shotgun (WGS) entry which is preliminary data.</text>
</comment>
<dbReference type="AlphaFoldDB" id="A0A0G1T3S0"/>
<keyword evidence="1" id="KW-0812">Transmembrane</keyword>
<feature type="transmembrane region" description="Helical" evidence="1">
    <location>
        <begin position="12"/>
        <end position="36"/>
    </location>
</feature>
<protein>
    <submittedName>
        <fullName evidence="2">Uncharacterized protein</fullName>
    </submittedName>
</protein>
<evidence type="ECO:0000256" key="1">
    <source>
        <dbReference type="SAM" id="Phobius"/>
    </source>
</evidence>
<keyword evidence="1" id="KW-0472">Membrane</keyword>
<dbReference type="EMBL" id="LCOK01000023">
    <property type="protein sequence ID" value="KKU76382.1"/>
    <property type="molecule type" value="Genomic_DNA"/>
</dbReference>
<name>A0A0G1T3S0_9BACT</name>
<keyword evidence="1" id="KW-1133">Transmembrane helix</keyword>
<organism evidence="2 3">
    <name type="scientific">Candidatus Giovannonibacteria bacterium GW2011_GWB1_47_6b</name>
    <dbReference type="NCBI Taxonomy" id="1618655"/>
    <lineage>
        <taxon>Bacteria</taxon>
        <taxon>Candidatus Giovannoniibacteriota</taxon>
    </lineage>
</organism>